<dbReference type="AlphaFoldDB" id="A0A8R2R0D0"/>
<keyword evidence="1" id="KW-0646">Protease inhibitor</keyword>
<keyword evidence="3" id="KW-1015">Disulfide bond</keyword>
<name>A0A8R2R0D0_BOMMO</name>
<dbReference type="InterPro" id="IPR050098">
    <property type="entry name" value="TFPI/VKTCI-like"/>
</dbReference>
<dbReference type="PANTHER" id="PTHR10083:SF374">
    <property type="entry name" value="BPTI_KUNITZ INHIBITOR DOMAIN-CONTAINING PROTEIN"/>
    <property type="match status" value="1"/>
</dbReference>
<dbReference type="CDD" id="cd00109">
    <property type="entry name" value="Kunitz-type"/>
    <property type="match status" value="1"/>
</dbReference>
<organism evidence="5 6">
    <name type="scientific">Bombyx mori</name>
    <name type="common">Silk moth</name>
    <dbReference type="NCBI Taxonomy" id="7091"/>
    <lineage>
        <taxon>Eukaryota</taxon>
        <taxon>Metazoa</taxon>
        <taxon>Ecdysozoa</taxon>
        <taxon>Arthropoda</taxon>
        <taxon>Hexapoda</taxon>
        <taxon>Insecta</taxon>
        <taxon>Pterygota</taxon>
        <taxon>Neoptera</taxon>
        <taxon>Endopterygota</taxon>
        <taxon>Lepidoptera</taxon>
        <taxon>Glossata</taxon>
        <taxon>Ditrysia</taxon>
        <taxon>Bombycoidea</taxon>
        <taxon>Bombycidae</taxon>
        <taxon>Bombycinae</taxon>
        <taxon>Bombyx</taxon>
    </lineage>
</organism>
<dbReference type="SMART" id="SM00131">
    <property type="entry name" value="KU"/>
    <property type="match status" value="1"/>
</dbReference>
<evidence type="ECO:0000259" key="4">
    <source>
        <dbReference type="PROSITE" id="PS50279"/>
    </source>
</evidence>
<dbReference type="PROSITE" id="PS00280">
    <property type="entry name" value="BPTI_KUNITZ_1"/>
    <property type="match status" value="1"/>
</dbReference>
<sequence length="252" mass="29076">MHLVKRLVEFLDQVALEVRMKPIYQVALVRVKLVIPVVLQEQMKQQNREELVVREALVLGVESVDRVELQVRGELADLKERLDPVGRNLPKKYIKDPLNRNVVYGWGGWTPSPVVQKQWAEWLDNYKKTLNSTKGKEDVYDPEAGGSSLWKDLGPGSSDLAPPWSYAPRNIGLPDYCYQIPERGYCEKNIIRWAFNPFRNECVKFIYSGCGENQNNFSEKLRCEQSCMNPPIFGCEMDPEIYDTGFQSRKCN</sequence>
<dbReference type="PANTHER" id="PTHR10083">
    <property type="entry name" value="KUNITZ-TYPE PROTEASE INHIBITOR-RELATED"/>
    <property type="match status" value="1"/>
</dbReference>
<evidence type="ECO:0000256" key="1">
    <source>
        <dbReference type="ARBA" id="ARBA00022690"/>
    </source>
</evidence>
<dbReference type="SUPFAM" id="SSF57362">
    <property type="entry name" value="BPTI-like"/>
    <property type="match status" value="1"/>
</dbReference>
<dbReference type="GO" id="GO:0004867">
    <property type="term" value="F:serine-type endopeptidase inhibitor activity"/>
    <property type="evidence" value="ECO:0007669"/>
    <property type="project" value="UniProtKB-KW"/>
</dbReference>
<dbReference type="Gene3D" id="4.10.410.10">
    <property type="entry name" value="Pancreatic trypsin inhibitor Kunitz domain"/>
    <property type="match status" value="1"/>
</dbReference>
<dbReference type="EnsemblMetazoa" id="XM_038017814.1">
    <property type="protein sequence ID" value="XP_037873742.1"/>
    <property type="gene ID" value="LOC110384889"/>
</dbReference>
<protein>
    <recommendedName>
        <fullName evidence="4">BPTI/Kunitz inhibitor domain-containing protein</fullName>
    </recommendedName>
</protein>
<dbReference type="GO" id="GO:0005615">
    <property type="term" value="C:extracellular space"/>
    <property type="evidence" value="ECO:0007669"/>
    <property type="project" value="TreeGrafter"/>
</dbReference>
<dbReference type="InterPro" id="IPR002223">
    <property type="entry name" value="Kunitz_BPTI"/>
</dbReference>
<reference evidence="6" key="1">
    <citation type="journal article" date="2008" name="Insect Biochem. Mol. Biol.">
        <title>The genome of a lepidopteran model insect, the silkworm Bombyx mori.</title>
        <authorList>
            <consortium name="International Silkworm Genome Consortium"/>
        </authorList>
    </citation>
    <scope>NUCLEOTIDE SEQUENCE [LARGE SCALE GENOMIC DNA]</scope>
    <source>
        <strain evidence="6">p50T</strain>
    </source>
</reference>
<evidence type="ECO:0000313" key="5">
    <source>
        <dbReference type="EnsemblMetazoa" id="XP_037873742.1"/>
    </source>
</evidence>
<evidence type="ECO:0000256" key="2">
    <source>
        <dbReference type="ARBA" id="ARBA00022900"/>
    </source>
</evidence>
<evidence type="ECO:0000256" key="3">
    <source>
        <dbReference type="ARBA" id="ARBA00023157"/>
    </source>
</evidence>
<accession>A0A8R2R0D0</accession>
<dbReference type="InterPro" id="IPR036880">
    <property type="entry name" value="Kunitz_BPTI_sf"/>
</dbReference>
<reference evidence="5" key="2">
    <citation type="submission" date="2022-06" db="UniProtKB">
        <authorList>
            <consortium name="EnsemblMetazoa"/>
        </authorList>
    </citation>
    <scope>IDENTIFICATION</scope>
    <source>
        <strain evidence="5">p50T (Dazao)</strain>
    </source>
</reference>
<dbReference type="Pfam" id="PF00014">
    <property type="entry name" value="Kunitz_BPTI"/>
    <property type="match status" value="1"/>
</dbReference>
<feature type="domain" description="BPTI/Kunitz inhibitor" evidence="4">
    <location>
        <begin position="177"/>
        <end position="227"/>
    </location>
</feature>
<evidence type="ECO:0000313" key="6">
    <source>
        <dbReference type="Proteomes" id="UP000005204"/>
    </source>
</evidence>
<dbReference type="InterPro" id="IPR020901">
    <property type="entry name" value="Prtase_inh_Kunz-CS"/>
</dbReference>
<dbReference type="PROSITE" id="PS50279">
    <property type="entry name" value="BPTI_KUNITZ_2"/>
    <property type="match status" value="1"/>
</dbReference>
<keyword evidence="2" id="KW-0722">Serine protease inhibitor</keyword>
<keyword evidence="6" id="KW-1185">Reference proteome</keyword>
<proteinExistence type="predicted"/>
<dbReference type="Proteomes" id="UP000005204">
    <property type="component" value="Unassembled WGS sequence"/>
</dbReference>